<reference evidence="2" key="2">
    <citation type="submission" date="2020-09" db="EMBL/GenBank/DDBJ databases">
        <authorList>
            <person name="Sun Q."/>
            <person name="Ohkuma M."/>
        </authorList>
    </citation>
    <scope>NUCLEOTIDE SEQUENCE</scope>
    <source>
        <strain evidence="2">JCM 3302</strain>
    </source>
</reference>
<name>A0A919DV59_9ACTN</name>
<organism evidence="2 3">
    <name type="scientific">Streptomyces spiralis</name>
    <dbReference type="NCBI Taxonomy" id="66376"/>
    <lineage>
        <taxon>Bacteria</taxon>
        <taxon>Bacillati</taxon>
        <taxon>Actinomycetota</taxon>
        <taxon>Actinomycetes</taxon>
        <taxon>Kitasatosporales</taxon>
        <taxon>Streptomycetaceae</taxon>
        <taxon>Streptomyces</taxon>
    </lineage>
</organism>
<sequence>MLVFAGVTELKVVAAQLHVRVHQERQVSALAPLSGVLTADQLEQVYSVARHRQAWNQARAGHPDGVGRSHWSHGRPRTT</sequence>
<dbReference type="AlphaFoldDB" id="A0A919DV59"/>
<gene>
    <name evidence="2" type="ORF">GCM10014715_41270</name>
</gene>
<evidence type="ECO:0000256" key="1">
    <source>
        <dbReference type="SAM" id="MobiDB-lite"/>
    </source>
</evidence>
<feature type="region of interest" description="Disordered" evidence="1">
    <location>
        <begin position="57"/>
        <end position="79"/>
    </location>
</feature>
<dbReference type="EMBL" id="BNBC01000018">
    <property type="protein sequence ID" value="GHE81435.1"/>
    <property type="molecule type" value="Genomic_DNA"/>
</dbReference>
<comment type="caution">
    <text evidence="2">The sequence shown here is derived from an EMBL/GenBank/DDBJ whole genome shotgun (WGS) entry which is preliminary data.</text>
</comment>
<keyword evidence="3" id="KW-1185">Reference proteome</keyword>
<proteinExistence type="predicted"/>
<dbReference type="Proteomes" id="UP000641386">
    <property type="component" value="Unassembled WGS sequence"/>
</dbReference>
<evidence type="ECO:0000313" key="2">
    <source>
        <dbReference type="EMBL" id="GHE81435.1"/>
    </source>
</evidence>
<accession>A0A919DV59</accession>
<reference evidence="2" key="1">
    <citation type="journal article" date="2014" name="Int. J. Syst. Evol. Microbiol.">
        <title>Complete genome sequence of Corynebacterium casei LMG S-19264T (=DSM 44701T), isolated from a smear-ripened cheese.</title>
        <authorList>
            <consortium name="US DOE Joint Genome Institute (JGI-PGF)"/>
            <person name="Walter F."/>
            <person name="Albersmeier A."/>
            <person name="Kalinowski J."/>
            <person name="Ruckert C."/>
        </authorList>
    </citation>
    <scope>NUCLEOTIDE SEQUENCE</scope>
    <source>
        <strain evidence="2">JCM 3302</strain>
    </source>
</reference>
<feature type="compositionally biased region" description="Basic residues" evidence="1">
    <location>
        <begin position="70"/>
        <end position="79"/>
    </location>
</feature>
<evidence type="ECO:0000313" key="3">
    <source>
        <dbReference type="Proteomes" id="UP000641386"/>
    </source>
</evidence>
<protein>
    <submittedName>
        <fullName evidence="2">Uncharacterized protein</fullName>
    </submittedName>
</protein>